<dbReference type="PANTHER" id="PTHR28607">
    <property type="entry name" value="EXPRESSED PROTEIN"/>
    <property type="match status" value="1"/>
</dbReference>
<keyword evidence="5" id="KW-1133">Transmembrane helix</keyword>
<evidence type="ECO:0000313" key="9">
    <source>
        <dbReference type="EMBL" id="EMP26477.1"/>
    </source>
</evidence>
<evidence type="ECO:0000256" key="2">
    <source>
        <dbReference type="ARBA" id="ARBA00006986"/>
    </source>
</evidence>
<evidence type="ECO:0000256" key="3">
    <source>
        <dbReference type="ARBA" id="ARBA00022692"/>
    </source>
</evidence>
<name>M7BE27_CHEMY</name>
<protein>
    <recommendedName>
        <fullName evidence="8">Transmembrane protein 157</fullName>
    </recommendedName>
</protein>
<evidence type="ECO:0000256" key="8">
    <source>
        <dbReference type="ARBA" id="ARBA00041422"/>
    </source>
</evidence>
<evidence type="ECO:0000256" key="4">
    <source>
        <dbReference type="ARBA" id="ARBA00022729"/>
    </source>
</evidence>
<proteinExistence type="inferred from homology"/>
<dbReference type="GO" id="GO:0016020">
    <property type="term" value="C:membrane"/>
    <property type="evidence" value="ECO:0007669"/>
    <property type="project" value="UniProtKB-SubCell"/>
</dbReference>
<evidence type="ECO:0000313" key="10">
    <source>
        <dbReference type="Proteomes" id="UP000031443"/>
    </source>
</evidence>
<dbReference type="eggNOG" id="ENOG502TDHP">
    <property type="taxonomic scope" value="Eukaryota"/>
</dbReference>
<dbReference type="Pfam" id="PF06679">
    <property type="entry name" value="DUF1180"/>
    <property type="match status" value="1"/>
</dbReference>
<keyword evidence="6" id="KW-0472">Membrane</keyword>
<gene>
    <name evidence="9" type="ORF">UY3_16440</name>
</gene>
<sequence>MVNCFYSNCKSLAAALVTHYHPYFCMVATDALELTAEAPLPPSEGLGQRKESRSPVHFLVRDWERANGGCGKRHGPRDVLAALHAAPIGLERRTAASGSCDQLNLWTQQVIEADVYEVIGSLRKRNKKTRRYGVLDTNIENMELTPLEQDDDDDDTTLFDANHPRRFLIALAQPLLWSLREQKTIHPVASIFAFE</sequence>
<reference evidence="10" key="1">
    <citation type="journal article" date="2013" name="Nat. Genet.">
        <title>The draft genomes of soft-shell turtle and green sea turtle yield insights into the development and evolution of the turtle-specific body plan.</title>
        <authorList>
            <person name="Wang Z."/>
            <person name="Pascual-Anaya J."/>
            <person name="Zadissa A."/>
            <person name="Li W."/>
            <person name="Niimura Y."/>
            <person name="Huang Z."/>
            <person name="Li C."/>
            <person name="White S."/>
            <person name="Xiong Z."/>
            <person name="Fang D."/>
            <person name="Wang B."/>
            <person name="Ming Y."/>
            <person name="Chen Y."/>
            <person name="Zheng Y."/>
            <person name="Kuraku S."/>
            <person name="Pignatelli M."/>
            <person name="Herrero J."/>
            <person name="Beal K."/>
            <person name="Nozawa M."/>
            <person name="Li Q."/>
            <person name="Wang J."/>
            <person name="Zhang H."/>
            <person name="Yu L."/>
            <person name="Shigenobu S."/>
            <person name="Wang J."/>
            <person name="Liu J."/>
            <person name="Flicek P."/>
            <person name="Searle S."/>
            <person name="Wang J."/>
            <person name="Kuratani S."/>
            <person name="Yin Y."/>
            <person name="Aken B."/>
            <person name="Zhang G."/>
            <person name="Irie N."/>
        </authorList>
    </citation>
    <scope>NUCLEOTIDE SEQUENCE [LARGE SCALE GENOMIC DNA]</scope>
</reference>
<evidence type="ECO:0000256" key="7">
    <source>
        <dbReference type="ARBA" id="ARBA00023180"/>
    </source>
</evidence>
<dbReference type="PANTHER" id="PTHR28607:SF1">
    <property type="entry name" value="MEMBRANE PROTEIN FAM174A"/>
    <property type="match status" value="1"/>
</dbReference>
<comment type="similarity">
    <text evidence="2">Belongs to the FAM174 family.</text>
</comment>
<organism evidence="9 10">
    <name type="scientific">Chelonia mydas</name>
    <name type="common">Green sea-turtle</name>
    <name type="synonym">Chelonia agassizi</name>
    <dbReference type="NCBI Taxonomy" id="8469"/>
    <lineage>
        <taxon>Eukaryota</taxon>
        <taxon>Metazoa</taxon>
        <taxon>Chordata</taxon>
        <taxon>Craniata</taxon>
        <taxon>Vertebrata</taxon>
        <taxon>Euteleostomi</taxon>
        <taxon>Archelosauria</taxon>
        <taxon>Testudinata</taxon>
        <taxon>Testudines</taxon>
        <taxon>Cryptodira</taxon>
        <taxon>Durocryptodira</taxon>
        <taxon>Americhelydia</taxon>
        <taxon>Chelonioidea</taxon>
        <taxon>Cheloniidae</taxon>
        <taxon>Chelonia</taxon>
    </lineage>
</organism>
<accession>M7BE27</accession>
<dbReference type="AlphaFoldDB" id="M7BE27"/>
<keyword evidence="7" id="KW-0325">Glycoprotein</keyword>
<keyword evidence="3" id="KW-0812">Transmembrane</keyword>
<evidence type="ECO:0000256" key="5">
    <source>
        <dbReference type="ARBA" id="ARBA00022989"/>
    </source>
</evidence>
<evidence type="ECO:0000256" key="6">
    <source>
        <dbReference type="ARBA" id="ARBA00023136"/>
    </source>
</evidence>
<evidence type="ECO:0000256" key="1">
    <source>
        <dbReference type="ARBA" id="ARBA00004479"/>
    </source>
</evidence>
<dbReference type="InterPro" id="IPR009565">
    <property type="entry name" value="FAM174-like"/>
</dbReference>
<dbReference type="EMBL" id="KB579220">
    <property type="protein sequence ID" value="EMP26477.1"/>
    <property type="molecule type" value="Genomic_DNA"/>
</dbReference>
<dbReference type="Proteomes" id="UP000031443">
    <property type="component" value="Unassembled WGS sequence"/>
</dbReference>
<keyword evidence="4" id="KW-0732">Signal</keyword>
<keyword evidence="10" id="KW-1185">Reference proteome</keyword>
<comment type="subcellular location">
    <subcellularLocation>
        <location evidence="1">Membrane</location>
        <topology evidence="1">Single-pass type I membrane protein</topology>
    </subcellularLocation>
</comment>